<accession>A0A2P4Q7V3</accession>
<sequence length="147" mass="17552">MFIDFKTSLFTMYKFLTGDPSALSNWTYLNNPPLVILIVLFSFLIVVYLMNLFIGLLNNAINKDYNRVSYLVQKAEILAEIELFYLLPHQRRWKEWFPEVIHYSAKINDVRKEVEKMMNQDEWNTNAFPELKDDLLKKLNIQQIPDK</sequence>
<evidence type="ECO:0008006" key="4">
    <source>
        <dbReference type="Google" id="ProtNLM"/>
    </source>
</evidence>
<keyword evidence="1" id="KW-0812">Transmembrane</keyword>
<keyword evidence="1" id="KW-1133">Transmembrane helix</keyword>
<feature type="transmembrane region" description="Helical" evidence="1">
    <location>
        <begin position="34"/>
        <end position="57"/>
    </location>
</feature>
<reference evidence="2 3" key="1">
    <citation type="journal article" date="2013" name="Proc. Natl. Acad. Sci. U.S.A.">
        <title>Genome of an arbuscular mycorrhizal fungus provides insight into the oldest plant symbiosis.</title>
        <authorList>
            <person name="Tisserant E."/>
            <person name="Malbreil M."/>
            <person name="Kuo A."/>
            <person name="Kohler A."/>
            <person name="Symeonidi A."/>
            <person name="Balestrini R."/>
            <person name="Charron P."/>
            <person name="Duensing N."/>
            <person name="Frei Dit Frey N."/>
            <person name="Gianinazzi-Pearson V."/>
            <person name="Gilbert L.B."/>
            <person name="Handa Y."/>
            <person name="Herr J.R."/>
            <person name="Hijri M."/>
            <person name="Koul R."/>
            <person name="Kawaguchi M."/>
            <person name="Krajinski F."/>
            <person name="Lammers P.J."/>
            <person name="Masclaux F.G."/>
            <person name="Murat C."/>
            <person name="Morin E."/>
            <person name="Ndikumana S."/>
            <person name="Pagni M."/>
            <person name="Petitpierre D."/>
            <person name="Requena N."/>
            <person name="Rosikiewicz P."/>
            <person name="Riley R."/>
            <person name="Saito K."/>
            <person name="San Clemente H."/>
            <person name="Shapiro H."/>
            <person name="van Tuinen D."/>
            <person name="Becard G."/>
            <person name="Bonfante P."/>
            <person name="Paszkowski U."/>
            <person name="Shachar-Hill Y.Y."/>
            <person name="Tuskan G.A."/>
            <person name="Young P.W."/>
            <person name="Sanders I.R."/>
            <person name="Henrissat B."/>
            <person name="Rensing S.A."/>
            <person name="Grigoriev I.V."/>
            <person name="Corradi N."/>
            <person name="Roux C."/>
            <person name="Martin F."/>
        </authorList>
    </citation>
    <scope>NUCLEOTIDE SEQUENCE [LARGE SCALE GENOMIC DNA]</scope>
    <source>
        <strain evidence="2 3">DAOM 197198</strain>
    </source>
</reference>
<protein>
    <recommendedName>
        <fullName evidence="4">Ion transport domain-containing protein</fullName>
    </recommendedName>
</protein>
<comment type="caution">
    <text evidence="2">The sequence shown here is derived from an EMBL/GenBank/DDBJ whole genome shotgun (WGS) entry which is preliminary data.</text>
</comment>
<proteinExistence type="predicted"/>
<dbReference type="VEuPathDB" id="FungiDB:RhiirFUN_005624"/>
<evidence type="ECO:0000313" key="3">
    <source>
        <dbReference type="Proteomes" id="UP000018888"/>
    </source>
</evidence>
<dbReference type="EMBL" id="AUPC02000079">
    <property type="protein sequence ID" value="POG73731.1"/>
    <property type="molecule type" value="Genomic_DNA"/>
</dbReference>
<name>A0A2P4Q7V3_RHIID</name>
<keyword evidence="3" id="KW-1185">Reference proteome</keyword>
<dbReference type="AlphaFoldDB" id="A0A2P4Q7V3"/>
<keyword evidence="1" id="KW-0472">Membrane</keyword>
<evidence type="ECO:0000256" key="1">
    <source>
        <dbReference type="SAM" id="Phobius"/>
    </source>
</evidence>
<reference evidence="2 3" key="2">
    <citation type="journal article" date="2018" name="New Phytol.">
        <title>High intraspecific genome diversity in the model arbuscular mycorrhizal symbiont Rhizophagus irregularis.</title>
        <authorList>
            <person name="Chen E.C.H."/>
            <person name="Morin E."/>
            <person name="Beaudet D."/>
            <person name="Noel J."/>
            <person name="Yildirir G."/>
            <person name="Ndikumana S."/>
            <person name="Charron P."/>
            <person name="St-Onge C."/>
            <person name="Giorgi J."/>
            <person name="Kruger M."/>
            <person name="Marton T."/>
            <person name="Ropars J."/>
            <person name="Grigoriev I.V."/>
            <person name="Hainaut M."/>
            <person name="Henrissat B."/>
            <person name="Roux C."/>
            <person name="Martin F."/>
            <person name="Corradi N."/>
        </authorList>
    </citation>
    <scope>NUCLEOTIDE SEQUENCE [LARGE SCALE GENOMIC DNA]</scope>
    <source>
        <strain evidence="2 3">DAOM 197198</strain>
    </source>
</reference>
<organism evidence="2 3">
    <name type="scientific">Rhizophagus irregularis (strain DAOM 181602 / DAOM 197198 / MUCL 43194)</name>
    <name type="common">Arbuscular mycorrhizal fungus</name>
    <name type="synonym">Glomus intraradices</name>
    <dbReference type="NCBI Taxonomy" id="747089"/>
    <lineage>
        <taxon>Eukaryota</taxon>
        <taxon>Fungi</taxon>
        <taxon>Fungi incertae sedis</taxon>
        <taxon>Mucoromycota</taxon>
        <taxon>Glomeromycotina</taxon>
        <taxon>Glomeromycetes</taxon>
        <taxon>Glomerales</taxon>
        <taxon>Glomeraceae</taxon>
        <taxon>Rhizophagus</taxon>
    </lineage>
</organism>
<dbReference type="Proteomes" id="UP000018888">
    <property type="component" value="Unassembled WGS sequence"/>
</dbReference>
<gene>
    <name evidence="2" type="ORF">GLOIN_2v1582244</name>
</gene>
<evidence type="ECO:0000313" key="2">
    <source>
        <dbReference type="EMBL" id="POG73731.1"/>
    </source>
</evidence>